<dbReference type="EMBL" id="AP019533">
    <property type="protein sequence ID" value="BBI94507.1"/>
    <property type="molecule type" value="Genomic_DNA"/>
</dbReference>
<evidence type="ECO:0000256" key="1">
    <source>
        <dbReference type="SAM" id="Phobius"/>
    </source>
</evidence>
<sequence>MNTQMSSLIAPPNTLPHARTIRMLILSLFGPYWLVLMHLTRPNSSDYGMNLLS</sequence>
<keyword evidence="1" id="KW-0812">Transmembrane</keyword>
<proteinExistence type="predicted"/>
<organism evidence="2">
    <name type="scientific">Enterobacter asburiae</name>
    <dbReference type="NCBI Taxonomy" id="61645"/>
    <lineage>
        <taxon>Bacteria</taxon>
        <taxon>Pseudomonadati</taxon>
        <taxon>Pseudomonadota</taxon>
        <taxon>Gammaproteobacteria</taxon>
        <taxon>Enterobacterales</taxon>
        <taxon>Enterobacteriaceae</taxon>
        <taxon>Enterobacter</taxon>
        <taxon>Enterobacter cloacae complex</taxon>
    </lineage>
</organism>
<accession>A0A455VMA6</accession>
<feature type="transmembrane region" description="Helical" evidence="1">
    <location>
        <begin position="20"/>
        <end position="39"/>
    </location>
</feature>
<reference evidence="2" key="1">
    <citation type="submission" date="2019-03" db="EMBL/GenBank/DDBJ databases">
        <title>Complete genome sequences of Enterobacter asburiae str. MRY18-106 isolated from a patient in Japan.</title>
        <authorList>
            <person name="Sekizuka T."/>
            <person name="Matsui M."/>
            <person name="Takara T."/>
            <person name="Uechi A."/>
            <person name="Harakuni M."/>
            <person name="Kimura T."/>
            <person name="Suzuki S."/>
            <person name="Kuroda M."/>
        </authorList>
    </citation>
    <scope>NUCLEOTIDE SEQUENCE</scope>
    <source>
        <strain evidence="2">MRY18-106</strain>
    </source>
</reference>
<keyword evidence="1" id="KW-0472">Membrane</keyword>
<evidence type="ECO:0000313" key="2">
    <source>
        <dbReference type="EMBL" id="BBI94507.1"/>
    </source>
</evidence>
<keyword evidence="1" id="KW-1133">Transmembrane helix</keyword>
<name>A0A455VMA6_ENTAS</name>
<protein>
    <submittedName>
        <fullName evidence="2">Uncharacterized protein</fullName>
    </submittedName>
</protein>
<dbReference type="AlphaFoldDB" id="A0A455VMA6"/>
<gene>
    <name evidence="2" type="ORF">MRY18106EAS_10390</name>
</gene>